<dbReference type="InterPro" id="IPR011990">
    <property type="entry name" value="TPR-like_helical_dom_sf"/>
</dbReference>
<evidence type="ECO:0000256" key="2">
    <source>
        <dbReference type="ARBA" id="ARBA00022670"/>
    </source>
</evidence>
<proteinExistence type="inferred from homology"/>
<feature type="active site" evidence="5">
    <location>
        <position position="234"/>
    </location>
</feature>
<keyword evidence="3 5" id="KW-0378">Hydrolase</keyword>
<comment type="caution">
    <text evidence="7">The sequence shown here is derived from an EMBL/GenBank/DDBJ whole genome shotgun (WGS) entry which is preliminary data.</text>
</comment>
<dbReference type="SUPFAM" id="SSF54001">
    <property type="entry name" value="Cysteine proteinases"/>
    <property type="match status" value="1"/>
</dbReference>
<evidence type="ECO:0000256" key="1">
    <source>
        <dbReference type="ARBA" id="ARBA00007623"/>
    </source>
</evidence>
<keyword evidence="2 5" id="KW-0645">Protease</keyword>
<protein>
    <recommendedName>
        <fullName evidence="6">Calpain catalytic domain-containing protein</fullName>
    </recommendedName>
</protein>
<evidence type="ECO:0000256" key="4">
    <source>
        <dbReference type="ARBA" id="ARBA00022807"/>
    </source>
</evidence>
<keyword evidence="8" id="KW-1185">Reference proteome</keyword>
<dbReference type="InterPro" id="IPR001300">
    <property type="entry name" value="Peptidase_C2_calpain_cat"/>
</dbReference>
<dbReference type="PANTHER" id="PTHR10183">
    <property type="entry name" value="CALPAIN"/>
    <property type="match status" value="1"/>
</dbReference>
<evidence type="ECO:0000313" key="7">
    <source>
        <dbReference type="EMBL" id="KAK8841365.1"/>
    </source>
</evidence>
<dbReference type="SMART" id="SM00230">
    <property type="entry name" value="CysPc"/>
    <property type="match status" value="1"/>
</dbReference>
<dbReference type="PANTHER" id="PTHR10183:SF379">
    <property type="entry name" value="CALPAIN-5"/>
    <property type="match status" value="1"/>
</dbReference>
<dbReference type="Proteomes" id="UP001470230">
    <property type="component" value="Unassembled WGS sequence"/>
</dbReference>
<dbReference type="Gene3D" id="3.90.70.10">
    <property type="entry name" value="Cysteine proteinases"/>
    <property type="match status" value="1"/>
</dbReference>
<feature type="active site" evidence="5">
    <location>
        <position position="401"/>
    </location>
</feature>
<reference evidence="7 8" key="1">
    <citation type="submission" date="2024-04" db="EMBL/GenBank/DDBJ databases">
        <title>Tritrichomonas musculus Genome.</title>
        <authorList>
            <person name="Alves-Ferreira E."/>
            <person name="Grigg M."/>
            <person name="Lorenzi H."/>
            <person name="Galac M."/>
        </authorList>
    </citation>
    <scope>NUCLEOTIDE SEQUENCE [LARGE SCALE GENOMIC DNA]</scope>
    <source>
        <strain evidence="7 8">EAF2021</strain>
    </source>
</reference>
<dbReference type="Gene3D" id="1.25.40.10">
    <property type="entry name" value="Tetratricopeptide repeat domain"/>
    <property type="match status" value="1"/>
</dbReference>
<name>A0ABR2H5D8_9EUKA</name>
<feature type="active site" evidence="5">
    <location>
        <position position="421"/>
    </location>
</feature>
<evidence type="ECO:0000313" key="8">
    <source>
        <dbReference type="Proteomes" id="UP001470230"/>
    </source>
</evidence>
<gene>
    <name evidence="7" type="ORF">M9Y10_026980</name>
</gene>
<keyword evidence="4 5" id="KW-0788">Thiol protease</keyword>
<dbReference type="InterPro" id="IPR038765">
    <property type="entry name" value="Papain-like_cys_pep_sf"/>
</dbReference>
<dbReference type="EMBL" id="JAPFFF010000041">
    <property type="protein sequence ID" value="KAK8841365.1"/>
    <property type="molecule type" value="Genomic_DNA"/>
</dbReference>
<evidence type="ECO:0000256" key="5">
    <source>
        <dbReference type="PROSITE-ProRule" id="PRU00239"/>
    </source>
</evidence>
<sequence>MKYISIKCYHLLYRYHFLYTTVPLLALPCYKKCADMGNVESMYYYAKTCQFIIKNNYKYNTEFDINNYLNYLKKAALNGHKESIKEYLQLILENKVHLEKEELKKWLEEGIKLGMHTAMFKYGLTIKDEDERRGLFYLREAARKGNVDAISLLHYINLEKKSIKERSYEYFKKDADKYKQILLNYRSNNYYQFVDDKYPPESNWKRIDEVYKAPLFQKNLIDPGFIRQGYVGDCYFISALCSIANNTDLVHELFEYKLPNEILGVVDNSINIKCGAVVIYFHAFGRITPVLIDTYIPLQENGKTIISNLSNKRKSPWFILVEKAFAKLSGSFRNIYGGSFSISLYNLCFYYHKKIEITILDIYKNTYPKYYEEFTQYINNGYFIGCAIQYTDAKQGLVAYHLYSVFQTKKINDVKLFLLRNPWGHQEWNGDFSRSSVSWNFKLKKELNYDNLSEGYFWIPEKDFKKYFRNFIIAKPIPSDCKIKMFHCKIMPSNHFGAYFENDEDETFGIRIVKPIQKDEKCQIHFIVEYQSSSFTEFYKDLNNYFFPSDDDKYYKREYHFIIADTKGKNLRYNSEEIARFRGLSKVESFCYDACNNNVLSVWIRRLVKSDLVLNFYVTVFCQNEFELFNLKNPEIKFPDIQNNHIYK</sequence>
<dbReference type="PRINTS" id="PR00704">
    <property type="entry name" value="CALPAIN"/>
</dbReference>
<accession>A0ABR2H5D8</accession>
<organism evidence="7 8">
    <name type="scientific">Tritrichomonas musculus</name>
    <dbReference type="NCBI Taxonomy" id="1915356"/>
    <lineage>
        <taxon>Eukaryota</taxon>
        <taxon>Metamonada</taxon>
        <taxon>Parabasalia</taxon>
        <taxon>Tritrichomonadida</taxon>
        <taxon>Tritrichomonadidae</taxon>
        <taxon>Tritrichomonas</taxon>
    </lineage>
</organism>
<evidence type="ECO:0000256" key="3">
    <source>
        <dbReference type="ARBA" id="ARBA00022801"/>
    </source>
</evidence>
<evidence type="ECO:0000259" key="6">
    <source>
        <dbReference type="PROSITE" id="PS50203"/>
    </source>
</evidence>
<dbReference type="Pfam" id="PF00648">
    <property type="entry name" value="Peptidase_C2"/>
    <property type="match status" value="1"/>
</dbReference>
<dbReference type="SUPFAM" id="SSF81901">
    <property type="entry name" value="HCP-like"/>
    <property type="match status" value="1"/>
</dbReference>
<feature type="domain" description="Calpain catalytic" evidence="6">
    <location>
        <begin position="204"/>
        <end position="477"/>
    </location>
</feature>
<comment type="similarity">
    <text evidence="1">Belongs to the peptidase C2 family.</text>
</comment>
<dbReference type="PROSITE" id="PS50203">
    <property type="entry name" value="CALPAIN_CAT"/>
    <property type="match status" value="1"/>
</dbReference>
<dbReference type="InterPro" id="IPR022684">
    <property type="entry name" value="Calpain_cysteine_protease"/>
</dbReference>